<protein>
    <recommendedName>
        <fullName evidence="4">Ig-like domain-containing protein</fullName>
    </recommendedName>
</protein>
<evidence type="ECO:0000313" key="3">
    <source>
        <dbReference type="Proteomes" id="UP001596157"/>
    </source>
</evidence>
<feature type="compositionally biased region" description="Low complexity" evidence="1">
    <location>
        <begin position="80"/>
        <end position="91"/>
    </location>
</feature>
<evidence type="ECO:0000313" key="2">
    <source>
        <dbReference type="EMBL" id="MFC5286499.1"/>
    </source>
</evidence>
<gene>
    <name evidence="2" type="ORF">ACFPM7_05500</name>
</gene>
<accession>A0ABW0EKQ2</accession>
<sequence length="201" mass="19689">MDIMGARKSVGVAAGILLAVVGAAGCGALESGQGRAAPTSVSTVTVTVPASTTAAAASTGHGSAEGGVTQVTEVAESTAKRAPATTTTARPHVPAGPRIESFTVVSKPTCPVVGTPDAPFSSPGSGVVVAWKVSGAEGAAISVDNPGVYASYGGDYPATGQLELSFPCNGGSGETTHTYTVWPKDAKGVSKTLTVSARNNS</sequence>
<keyword evidence="3" id="KW-1185">Reference proteome</keyword>
<dbReference type="EMBL" id="JBHSKF010000002">
    <property type="protein sequence ID" value="MFC5286499.1"/>
    <property type="molecule type" value="Genomic_DNA"/>
</dbReference>
<name>A0ABW0EKQ2_9PSEU</name>
<organism evidence="2 3">
    <name type="scientific">Actinokineospora guangxiensis</name>
    <dbReference type="NCBI Taxonomy" id="1490288"/>
    <lineage>
        <taxon>Bacteria</taxon>
        <taxon>Bacillati</taxon>
        <taxon>Actinomycetota</taxon>
        <taxon>Actinomycetes</taxon>
        <taxon>Pseudonocardiales</taxon>
        <taxon>Pseudonocardiaceae</taxon>
        <taxon>Actinokineospora</taxon>
    </lineage>
</organism>
<dbReference type="Proteomes" id="UP001596157">
    <property type="component" value="Unassembled WGS sequence"/>
</dbReference>
<evidence type="ECO:0000256" key="1">
    <source>
        <dbReference type="SAM" id="MobiDB-lite"/>
    </source>
</evidence>
<evidence type="ECO:0008006" key="4">
    <source>
        <dbReference type="Google" id="ProtNLM"/>
    </source>
</evidence>
<dbReference type="RefSeq" id="WP_378244485.1">
    <property type="nucleotide sequence ID" value="NZ_JBHSKF010000002.1"/>
</dbReference>
<proteinExistence type="predicted"/>
<dbReference type="PROSITE" id="PS51257">
    <property type="entry name" value="PROKAR_LIPOPROTEIN"/>
    <property type="match status" value="1"/>
</dbReference>
<comment type="caution">
    <text evidence="2">The sequence shown here is derived from an EMBL/GenBank/DDBJ whole genome shotgun (WGS) entry which is preliminary data.</text>
</comment>
<feature type="region of interest" description="Disordered" evidence="1">
    <location>
        <begin position="72"/>
        <end position="95"/>
    </location>
</feature>
<reference evidence="3" key="1">
    <citation type="journal article" date="2019" name="Int. J. Syst. Evol. Microbiol.">
        <title>The Global Catalogue of Microorganisms (GCM) 10K type strain sequencing project: providing services to taxonomists for standard genome sequencing and annotation.</title>
        <authorList>
            <consortium name="The Broad Institute Genomics Platform"/>
            <consortium name="The Broad Institute Genome Sequencing Center for Infectious Disease"/>
            <person name="Wu L."/>
            <person name="Ma J."/>
        </authorList>
    </citation>
    <scope>NUCLEOTIDE SEQUENCE [LARGE SCALE GENOMIC DNA]</scope>
    <source>
        <strain evidence="3">CCUG 59778</strain>
    </source>
</reference>